<dbReference type="EMBL" id="GBXM01098894">
    <property type="protein sequence ID" value="JAH09683.1"/>
    <property type="molecule type" value="Transcribed_RNA"/>
</dbReference>
<reference evidence="1" key="2">
    <citation type="journal article" date="2015" name="Fish Shellfish Immunol.">
        <title>Early steps in the European eel (Anguilla anguilla)-Vibrio vulnificus interaction in the gills: Role of the RtxA13 toxin.</title>
        <authorList>
            <person name="Callol A."/>
            <person name="Pajuelo D."/>
            <person name="Ebbesson L."/>
            <person name="Teles M."/>
            <person name="MacKenzie S."/>
            <person name="Amaro C."/>
        </authorList>
    </citation>
    <scope>NUCLEOTIDE SEQUENCE</scope>
</reference>
<organism evidence="1">
    <name type="scientific">Anguilla anguilla</name>
    <name type="common">European freshwater eel</name>
    <name type="synonym">Muraena anguilla</name>
    <dbReference type="NCBI Taxonomy" id="7936"/>
    <lineage>
        <taxon>Eukaryota</taxon>
        <taxon>Metazoa</taxon>
        <taxon>Chordata</taxon>
        <taxon>Craniata</taxon>
        <taxon>Vertebrata</taxon>
        <taxon>Euteleostomi</taxon>
        <taxon>Actinopterygii</taxon>
        <taxon>Neopterygii</taxon>
        <taxon>Teleostei</taxon>
        <taxon>Anguilliformes</taxon>
        <taxon>Anguillidae</taxon>
        <taxon>Anguilla</taxon>
    </lineage>
</organism>
<reference evidence="1" key="1">
    <citation type="submission" date="2014-11" db="EMBL/GenBank/DDBJ databases">
        <authorList>
            <person name="Amaro Gonzalez C."/>
        </authorList>
    </citation>
    <scope>NUCLEOTIDE SEQUENCE</scope>
</reference>
<sequence>MAILFYVCFMFVCGSPVMAEHATSLCN</sequence>
<evidence type="ECO:0000313" key="1">
    <source>
        <dbReference type="EMBL" id="JAH09683.1"/>
    </source>
</evidence>
<name>A0A0E9Q0L0_ANGAN</name>
<accession>A0A0E9Q0L0</accession>
<proteinExistence type="predicted"/>
<protein>
    <submittedName>
        <fullName evidence="1">Uncharacterized protein</fullName>
    </submittedName>
</protein>
<dbReference type="AlphaFoldDB" id="A0A0E9Q0L0"/>